<dbReference type="InterPro" id="IPR035911">
    <property type="entry name" value="MurE/MurF_N"/>
</dbReference>
<keyword evidence="3 7" id="KW-0133">Cell shape</keyword>
<feature type="short sequence motif" description="Meso-diaminopimelate recognition motif" evidence="7">
    <location>
        <begin position="399"/>
        <end position="402"/>
    </location>
</feature>
<keyword evidence="4 7" id="KW-0573">Peptidoglycan synthesis</keyword>
<keyword evidence="7" id="KW-0547">Nucleotide-binding</keyword>
<feature type="domain" description="Mur ligase N-terminal catalytic" evidence="9">
    <location>
        <begin position="12"/>
        <end position="87"/>
    </location>
</feature>
<comment type="PTM">
    <text evidence="7">Carboxylation is probably crucial for Mg(2+) binding and, consequently, for the gamma-phosphate positioning of ATP.</text>
</comment>
<comment type="similarity">
    <text evidence="1 7">Belongs to the MurCDEF family. MurE subfamily.</text>
</comment>
<reference evidence="12 13" key="1">
    <citation type="journal article" date="2018" name="Nat. Biotechnol.">
        <title>A standardized bacterial taxonomy based on genome phylogeny substantially revises the tree of life.</title>
        <authorList>
            <person name="Parks D.H."/>
            <person name="Chuvochina M."/>
            <person name="Waite D.W."/>
            <person name="Rinke C."/>
            <person name="Skarshewski A."/>
            <person name="Chaumeil P.A."/>
            <person name="Hugenholtz P."/>
        </authorList>
    </citation>
    <scope>NUCLEOTIDE SEQUENCE [LARGE SCALE GENOMIC DNA]</scope>
    <source>
        <strain evidence="12">UBA9958</strain>
    </source>
</reference>
<feature type="domain" description="Mur ligase central" evidence="11">
    <location>
        <begin position="99"/>
        <end position="303"/>
    </location>
</feature>
<accession>A0A351R870</accession>
<dbReference type="AlphaFoldDB" id="A0A351R870"/>
<dbReference type="EC" id="6.3.2.13" evidence="7"/>
<dbReference type="InterPro" id="IPR004101">
    <property type="entry name" value="Mur_ligase_C"/>
</dbReference>
<dbReference type="GO" id="GO:0071555">
    <property type="term" value="P:cell wall organization"/>
    <property type="evidence" value="ECO:0007669"/>
    <property type="project" value="UniProtKB-KW"/>
</dbReference>
<dbReference type="Pfam" id="PF08245">
    <property type="entry name" value="Mur_ligase_M"/>
    <property type="match status" value="1"/>
</dbReference>
<comment type="catalytic activity">
    <reaction evidence="7">
        <text>UDP-N-acetyl-alpha-D-muramoyl-L-alanyl-D-glutamate + meso-2,6-diaminopimelate + ATP = UDP-N-acetyl-alpha-D-muramoyl-L-alanyl-gamma-D-glutamyl-meso-2,6-diaminopimelate + ADP + phosphate + H(+)</text>
        <dbReference type="Rhea" id="RHEA:23676"/>
        <dbReference type="ChEBI" id="CHEBI:15378"/>
        <dbReference type="ChEBI" id="CHEBI:30616"/>
        <dbReference type="ChEBI" id="CHEBI:43474"/>
        <dbReference type="ChEBI" id="CHEBI:57791"/>
        <dbReference type="ChEBI" id="CHEBI:83900"/>
        <dbReference type="ChEBI" id="CHEBI:83905"/>
        <dbReference type="ChEBI" id="CHEBI:456216"/>
        <dbReference type="EC" id="6.3.2.13"/>
    </reaction>
</comment>
<keyword evidence="6 7" id="KW-0961">Cell wall biogenesis/degradation</keyword>
<dbReference type="GO" id="GO:0000287">
    <property type="term" value="F:magnesium ion binding"/>
    <property type="evidence" value="ECO:0007669"/>
    <property type="project" value="UniProtKB-UniRule"/>
</dbReference>
<dbReference type="GO" id="GO:0008765">
    <property type="term" value="F:UDP-N-acetylmuramoylalanyl-D-glutamate-2,6-diaminopimelate ligase activity"/>
    <property type="evidence" value="ECO:0007669"/>
    <property type="project" value="UniProtKB-UniRule"/>
</dbReference>
<feature type="binding site" evidence="7">
    <location>
        <position position="180"/>
    </location>
    <ligand>
        <name>UDP-N-acetyl-alpha-D-muramoyl-L-alanyl-D-glutamate</name>
        <dbReference type="ChEBI" id="CHEBI:83900"/>
    </ligand>
</feature>
<keyword evidence="2 7" id="KW-0132">Cell division</keyword>
<feature type="binding site" evidence="7">
    <location>
        <begin position="147"/>
        <end position="148"/>
    </location>
    <ligand>
        <name>UDP-N-acetyl-alpha-D-muramoyl-L-alanyl-D-glutamate</name>
        <dbReference type="ChEBI" id="CHEBI:83900"/>
    </ligand>
</feature>
<feature type="binding site" evidence="7">
    <location>
        <begin position="101"/>
        <end position="107"/>
    </location>
    <ligand>
        <name>ATP</name>
        <dbReference type="ChEBI" id="CHEBI:30616"/>
    </ligand>
</feature>
<dbReference type="GO" id="GO:0005524">
    <property type="term" value="F:ATP binding"/>
    <property type="evidence" value="ECO:0007669"/>
    <property type="project" value="UniProtKB-UniRule"/>
</dbReference>
<feature type="binding site" evidence="7">
    <location>
        <position position="375"/>
    </location>
    <ligand>
        <name>meso-2,6-diaminopimelate</name>
        <dbReference type="ChEBI" id="CHEBI:57791"/>
    </ligand>
</feature>
<dbReference type="InterPro" id="IPR036615">
    <property type="entry name" value="Mur_ligase_C_dom_sf"/>
</dbReference>
<dbReference type="SUPFAM" id="SSF53244">
    <property type="entry name" value="MurD-like peptide ligases, peptide-binding domain"/>
    <property type="match status" value="1"/>
</dbReference>
<organism evidence="12 13">
    <name type="scientific">Methylotenera mobilis</name>
    <dbReference type="NCBI Taxonomy" id="359408"/>
    <lineage>
        <taxon>Bacteria</taxon>
        <taxon>Pseudomonadati</taxon>
        <taxon>Pseudomonadota</taxon>
        <taxon>Betaproteobacteria</taxon>
        <taxon>Nitrosomonadales</taxon>
        <taxon>Methylophilaceae</taxon>
        <taxon>Methylotenera</taxon>
    </lineage>
</organism>
<gene>
    <name evidence="7" type="primary">murE</name>
    <name evidence="12" type="ORF">DCW48_00695</name>
</gene>
<keyword evidence="7" id="KW-0963">Cytoplasm</keyword>
<comment type="cofactor">
    <cofactor evidence="7">
        <name>Mg(2+)</name>
        <dbReference type="ChEBI" id="CHEBI:18420"/>
    </cofactor>
</comment>
<evidence type="ECO:0000256" key="5">
    <source>
        <dbReference type="ARBA" id="ARBA00023306"/>
    </source>
</evidence>
<feature type="binding site" evidence="7">
    <location>
        <begin position="399"/>
        <end position="402"/>
    </location>
    <ligand>
        <name>meso-2,6-diaminopimelate</name>
        <dbReference type="ChEBI" id="CHEBI:57791"/>
    </ligand>
</feature>
<keyword evidence="5 7" id="KW-0131">Cell cycle</keyword>
<feature type="domain" description="Mur ligase C-terminal" evidence="10">
    <location>
        <begin position="326"/>
        <end position="450"/>
    </location>
</feature>
<feature type="binding site" evidence="7">
    <location>
        <position position="182"/>
    </location>
    <ligand>
        <name>UDP-N-acetyl-alpha-D-muramoyl-L-alanyl-D-glutamate</name>
        <dbReference type="ChEBI" id="CHEBI:83900"/>
    </ligand>
</feature>
<feature type="binding site" evidence="7">
    <location>
        <position position="448"/>
    </location>
    <ligand>
        <name>meso-2,6-diaminopimelate</name>
        <dbReference type="ChEBI" id="CHEBI:57791"/>
    </ligand>
</feature>
<evidence type="ECO:0000256" key="6">
    <source>
        <dbReference type="ARBA" id="ARBA00023316"/>
    </source>
</evidence>
<evidence type="ECO:0000256" key="3">
    <source>
        <dbReference type="ARBA" id="ARBA00022960"/>
    </source>
</evidence>
<comment type="caution">
    <text evidence="12">The sequence shown here is derived from an EMBL/GenBank/DDBJ whole genome shotgun (WGS) entry which is preliminary data.</text>
</comment>
<evidence type="ECO:0000259" key="11">
    <source>
        <dbReference type="Pfam" id="PF08245"/>
    </source>
</evidence>
<dbReference type="Gene3D" id="3.90.190.20">
    <property type="entry name" value="Mur ligase, C-terminal domain"/>
    <property type="match status" value="1"/>
</dbReference>
<dbReference type="EMBL" id="DNAA01000019">
    <property type="protein sequence ID" value="HBA08241.1"/>
    <property type="molecule type" value="Genomic_DNA"/>
</dbReference>
<evidence type="ECO:0000259" key="9">
    <source>
        <dbReference type="Pfam" id="PF01225"/>
    </source>
</evidence>
<dbReference type="PANTHER" id="PTHR23135:SF4">
    <property type="entry name" value="UDP-N-ACETYLMURAMOYL-L-ALANYL-D-GLUTAMATE--2,6-DIAMINOPIMELATE LIGASE MURE HOMOLOG, CHLOROPLASTIC"/>
    <property type="match status" value="1"/>
</dbReference>
<dbReference type="NCBIfam" id="NF001126">
    <property type="entry name" value="PRK00139.1-4"/>
    <property type="match status" value="1"/>
</dbReference>
<evidence type="ECO:0000256" key="8">
    <source>
        <dbReference type="RuleBase" id="RU004135"/>
    </source>
</evidence>
<comment type="subcellular location">
    <subcellularLocation>
        <location evidence="7 8">Cytoplasm</location>
    </subcellularLocation>
</comment>
<evidence type="ECO:0000256" key="7">
    <source>
        <dbReference type="HAMAP-Rule" id="MF_00208"/>
    </source>
</evidence>
<evidence type="ECO:0000313" key="12">
    <source>
        <dbReference type="EMBL" id="HBA08241.1"/>
    </source>
</evidence>
<dbReference type="NCBIfam" id="NF001124">
    <property type="entry name" value="PRK00139.1-2"/>
    <property type="match status" value="1"/>
</dbReference>
<evidence type="ECO:0000256" key="1">
    <source>
        <dbReference type="ARBA" id="ARBA00005898"/>
    </source>
</evidence>
<feature type="binding site" evidence="7">
    <location>
        <position position="452"/>
    </location>
    <ligand>
        <name>meso-2,6-diaminopimelate</name>
        <dbReference type="ChEBI" id="CHEBI:57791"/>
    </ligand>
</feature>
<dbReference type="Gene3D" id="3.40.1390.10">
    <property type="entry name" value="MurE/MurF, N-terminal domain"/>
    <property type="match status" value="1"/>
</dbReference>
<dbReference type="InterPro" id="IPR036565">
    <property type="entry name" value="Mur-like_cat_sf"/>
</dbReference>
<feature type="binding site" evidence="7">
    <location>
        <position position="146"/>
    </location>
    <ligand>
        <name>UDP-N-acetyl-alpha-D-muramoyl-L-alanyl-D-glutamate</name>
        <dbReference type="ChEBI" id="CHEBI:83900"/>
    </ligand>
</feature>
<comment type="pathway">
    <text evidence="7 8">Cell wall biogenesis; peptidoglycan biosynthesis.</text>
</comment>
<dbReference type="InterPro" id="IPR005761">
    <property type="entry name" value="UDP-N-AcMur-Glu-dNH2Pim_ligase"/>
</dbReference>
<dbReference type="GO" id="GO:0051301">
    <property type="term" value="P:cell division"/>
    <property type="evidence" value="ECO:0007669"/>
    <property type="project" value="UniProtKB-KW"/>
</dbReference>
<dbReference type="UniPathway" id="UPA00219"/>
<evidence type="ECO:0000256" key="2">
    <source>
        <dbReference type="ARBA" id="ARBA00022618"/>
    </source>
</evidence>
<dbReference type="STRING" id="1132855.GCA_000384255_00629"/>
<dbReference type="InterPro" id="IPR000713">
    <property type="entry name" value="Mur_ligase_N"/>
</dbReference>
<dbReference type="Pfam" id="PF01225">
    <property type="entry name" value="Mur_ligase"/>
    <property type="match status" value="1"/>
</dbReference>
<dbReference type="GO" id="GO:0009252">
    <property type="term" value="P:peptidoglycan biosynthetic process"/>
    <property type="evidence" value="ECO:0007669"/>
    <property type="project" value="UniProtKB-UniRule"/>
</dbReference>
<dbReference type="InterPro" id="IPR013221">
    <property type="entry name" value="Mur_ligase_cen"/>
</dbReference>
<dbReference type="NCBIfam" id="TIGR01085">
    <property type="entry name" value="murE"/>
    <property type="match status" value="1"/>
</dbReference>
<evidence type="ECO:0000259" key="10">
    <source>
        <dbReference type="Pfam" id="PF02875"/>
    </source>
</evidence>
<feature type="modified residue" description="N6-carboxylysine" evidence="7">
    <location>
        <position position="214"/>
    </location>
</feature>
<keyword evidence="7" id="KW-0067">ATP-binding</keyword>
<comment type="caution">
    <text evidence="7">Lacks conserved residue(s) required for the propagation of feature annotation.</text>
</comment>
<comment type="function">
    <text evidence="7">Catalyzes the addition of meso-diaminopimelic acid to the nucleotide precursor UDP-N-acetylmuramoyl-L-alanyl-D-glutamate (UMAG) in the biosynthesis of bacterial cell-wall peptidoglycan.</text>
</comment>
<feature type="binding site" evidence="7">
    <location>
        <position position="174"/>
    </location>
    <ligand>
        <name>UDP-N-acetyl-alpha-D-muramoyl-L-alanyl-D-glutamate</name>
        <dbReference type="ChEBI" id="CHEBI:83900"/>
    </ligand>
</feature>
<dbReference type="SUPFAM" id="SSF63418">
    <property type="entry name" value="MurE/MurF N-terminal domain"/>
    <property type="match status" value="1"/>
</dbReference>
<keyword evidence="7" id="KW-0460">Magnesium</keyword>
<dbReference type="GO" id="GO:0008360">
    <property type="term" value="P:regulation of cell shape"/>
    <property type="evidence" value="ECO:0007669"/>
    <property type="project" value="UniProtKB-KW"/>
</dbReference>
<evidence type="ECO:0000256" key="4">
    <source>
        <dbReference type="ARBA" id="ARBA00022984"/>
    </source>
</evidence>
<dbReference type="Gene3D" id="3.40.1190.10">
    <property type="entry name" value="Mur-like, catalytic domain"/>
    <property type="match status" value="1"/>
</dbReference>
<name>A0A351R870_9PROT</name>
<evidence type="ECO:0000313" key="13">
    <source>
        <dbReference type="Proteomes" id="UP000264313"/>
    </source>
</evidence>
<sequence length="487" mass="51912">MTFLTSFNQSFTLVTADSRQVVPGALFLAYPGVHSDGRKYIAQAVAAGASAVLWESQGFTWDAAIKVANLGVSQLKNQVAEIAAEFYQYPSRKLGVIGVTGTNGKTSVSQWIAQAMQALGEKTAVIGTIGSGFTDVSGNGLVETSNTTPDAILLQKMLADYANQGAVAVAMEVSSHGLDQGRVNAIEFDFAVFTNLTRDHLDYHETMDAYASAKRKLFDWPSLRTAVVNVDDDFGKEMAKSLRVSSKSLVTYGLMQGDVRADTLTLSANGISMQVITPQGVAVLSAPVLGRFNAYNLLAVLATLLARQVPLGDAISAIAQIKPVAGRMQQFGGKDKPLVVVDYAHTPDALENVLVSLREQTQGKLICVFGCGGDRDAGKRPLMGSIAEKYAHHVVVTSDNPRNENPALIIEQIVNGMTVLPSIAPDRAVAIQQAIKFANKDDVVLLAGKGHEDYQEIGGLRTPFSDIAVAQSALLNWVPDQAMAVGE</sequence>
<protein>
    <recommendedName>
        <fullName evidence="7">UDP-N-acetylmuramoyl-L-alanyl-D-glutamate--2,6-diaminopimelate ligase</fullName>
        <ecNumber evidence="7">6.3.2.13</ecNumber>
    </recommendedName>
    <alternativeName>
        <fullName evidence="7">Meso-A2pm-adding enzyme</fullName>
    </alternativeName>
    <alternativeName>
        <fullName evidence="7">Meso-diaminopimelate-adding enzyme</fullName>
    </alternativeName>
    <alternativeName>
        <fullName evidence="7">UDP-MurNAc-L-Ala-D-Glu:meso-diaminopimelate ligase</fullName>
    </alternativeName>
    <alternativeName>
        <fullName evidence="7">UDP-MurNAc-tripeptide synthetase</fullName>
    </alternativeName>
    <alternativeName>
        <fullName evidence="7">UDP-N-acetylmuramyl-tripeptide synthetase</fullName>
    </alternativeName>
</protein>
<keyword evidence="7 12" id="KW-0436">Ligase</keyword>
<proteinExistence type="inferred from homology"/>
<dbReference type="Proteomes" id="UP000264313">
    <property type="component" value="Unassembled WGS sequence"/>
</dbReference>
<dbReference type="GO" id="GO:0005737">
    <property type="term" value="C:cytoplasm"/>
    <property type="evidence" value="ECO:0007669"/>
    <property type="project" value="UniProtKB-SubCell"/>
</dbReference>
<dbReference type="HAMAP" id="MF_00208">
    <property type="entry name" value="MurE"/>
    <property type="match status" value="1"/>
</dbReference>
<dbReference type="SUPFAM" id="SSF53623">
    <property type="entry name" value="MurD-like peptide ligases, catalytic domain"/>
    <property type="match status" value="1"/>
</dbReference>
<dbReference type="Pfam" id="PF02875">
    <property type="entry name" value="Mur_ligase_C"/>
    <property type="match status" value="1"/>
</dbReference>
<feature type="binding site" evidence="7">
    <location>
        <position position="18"/>
    </location>
    <ligand>
        <name>UDP-N-acetyl-alpha-D-muramoyl-L-alanyl-D-glutamate</name>
        <dbReference type="ChEBI" id="CHEBI:83900"/>
    </ligand>
</feature>
<dbReference type="PANTHER" id="PTHR23135">
    <property type="entry name" value="MUR LIGASE FAMILY MEMBER"/>
    <property type="match status" value="1"/>
</dbReference>